<dbReference type="Gene3D" id="3.30.70.270">
    <property type="match status" value="1"/>
</dbReference>
<comment type="caution">
    <text evidence="2">The sequence shown here is derived from an EMBL/GenBank/DDBJ whole genome shotgun (WGS) entry which is preliminary data.</text>
</comment>
<proteinExistence type="predicted"/>
<keyword evidence="3" id="KW-1185">Reference proteome</keyword>
<protein>
    <recommendedName>
        <fullName evidence="4">Retrotransposon gag domain-containing protein</fullName>
    </recommendedName>
</protein>
<dbReference type="InterPro" id="IPR043128">
    <property type="entry name" value="Rev_trsase/Diguanyl_cyclase"/>
</dbReference>
<dbReference type="SUPFAM" id="SSF56672">
    <property type="entry name" value="DNA/RNA polymerases"/>
    <property type="match status" value="1"/>
</dbReference>
<evidence type="ECO:0000313" key="3">
    <source>
        <dbReference type="Proteomes" id="UP001066276"/>
    </source>
</evidence>
<evidence type="ECO:0000313" key="2">
    <source>
        <dbReference type="EMBL" id="KAJ1165956.1"/>
    </source>
</evidence>
<accession>A0AAV7SPM3</accession>
<reference evidence="2" key="1">
    <citation type="journal article" date="2022" name="bioRxiv">
        <title>Sequencing and chromosome-scale assembly of the giantPleurodeles waltlgenome.</title>
        <authorList>
            <person name="Brown T."/>
            <person name="Elewa A."/>
            <person name="Iarovenko S."/>
            <person name="Subramanian E."/>
            <person name="Araus A.J."/>
            <person name="Petzold A."/>
            <person name="Susuki M."/>
            <person name="Suzuki K.-i.T."/>
            <person name="Hayashi T."/>
            <person name="Toyoda A."/>
            <person name="Oliveira C."/>
            <person name="Osipova E."/>
            <person name="Leigh N.D."/>
            <person name="Simon A."/>
            <person name="Yun M.H."/>
        </authorList>
    </citation>
    <scope>NUCLEOTIDE SEQUENCE</scope>
    <source>
        <strain evidence="2">20211129_DDA</strain>
        <tissue evidence="2">Liver</tissue>
    </source>
</reference>
<feature type="region of interest" description="Disordered" evidence="1">
    <location>
        <begin position="1"/>
        <end position="24"/>
    </location>
</feature>
<dbReference type="Proteomes" id="UP001066276">
    <property type="component" value="Chromosome 4_2"/>
</dbReference>
<sequence length="116" mass="13554">MLAVSRRGPVLPERPLARPDPTMPTSTALQLCRVTFKDEWVNVVLERTDINPKAFRNFDIEMLGNFEDKLGPQGLDEYYARFVQGYAAFTEPLRKLFKKCEQFIWTERQDEAIEKI</sequence>
<evidence type="ECO:0000256" key="1">
    <source>
        <dbReference type="SAM" id="MobiDB-lite"/>
    </source>
</evidence>
<evidence type="ECO:0008006" key="4">
    <source>
        <dbReference type="Google" id="ProtNLM"/>
    </source>
</evidence>
<name>A0AAV7SPM3_PLEWA</name>
<gene>
    <name evidence="2" type="ORF">NDU88_006373</name>
</gene>
<dbReference type="AlphaFoldDB" id="A0AAV7SPM3"/>
<organism evidence="2 3">
    <name type="scientific">Pleurodeles waltl</name>
    <name type="common">Iberian ribbed newt</name>
    <dbReference type="NCBI Taxonomy" id="8319"/>
    <lineage>
        <taxon>Eukaryota</taxon>
        <taxon>Metazoa</taxon>
        <taxon>Chordata</taxon>
        <taxon>Craniata</taxon>
        <taxon>Vertebrata</taxon>
        <taxon>Euteleostomi</taxon>
        <taxon>Amphibia</taxon>
        <taxon>Batrachia</taxon>
        <taxon>Caudata</taxon>
        <taxon>Salamandroidea</taxon>
        <taxon>Salamandridae</taxon>
        <taxon>Pleurodelinae</taxon>
        <taxon>Pleurodeles</taxon>
    </lineage>
</organism>
<dbReference type="InterPro" id="IPR043502">
    <property type="entry name" value="DNA/RNA_pol_sf"/>
</dbReference>
<dbReference type="EMBL" id="JANPWB010000008">
    <property type="protein sequence ID" value="KAJ1165956.1"/>
    <property type="molecule type" value="Genomic_DNA"/>
</dbReference>